<proteinExistence type="predicted"/>
<evidence type="ECO:0000313" key="2">
    <source>
        <dbReference type="EMBL" id="SIQ67380.1"/>
    </source>
</evidence>
<feature type="signal peptide" evidence="1">
    <location>
        <begin position="1"/>
        <end position="27"/>
    </location>
</feature>
<dbReference type="EMBL" id="FTNI01000003">
    <property type="protein sequence ID" value="SIQ67380.1"/>
    <property type="molecule type" value="Genomic_DNA"/>
</dbReference>
<organism evidence="2 3">
    <name type="scientific">Microbispora rosea</name>
    <dbReference type="NCBI Taxonomy" id="58117"/>
    <lineage>
        <taxon>Bacteria</taxon>
        <taxon>Bacillati</taxon>
        <taxon>Actinomycetota</taxon>
        <taxon>Actinomycetes</taxon>
        <taxon>Streptosporangiales</taxon>
        <taxon>Streptosporangiaceae</taxon>
        <taxon>Microbispora</taxon>
    </lineage>
</organism>
<dbReference type="AlphaFoldDB" id="A0A1N6UP34"/>
<feature type="chain" id="PRO_5012568653" evidence="1">
    <location>
        <begin position="28"/>
        <end position="219"/>
    </location>
</feature>
<evidence type="ECO:0000313" key="3">
    <source>
        <dbReference type="Proteomes" id="UP000186096"/>
    </source>
</evidence>
<keyword evidence="3" id="KW-1185">Reference proteome</keyword>
<gene>
    <name evidence="2" type="ORF">SAMN05421833_10399</name>
</gene>
<evidence type="ECO:0000256" key="1">
    <source>
        <dbReference type="SAM" id="SignalP"/>
    </source>
</evidence>
<dbReference type="Proteomes" id="UP000186096">
    <property type="component" value="Unassembled WGS sequence"/>
</dbReference>
<name>A0A1N6UP34_9ACTN</name>
<accession>A0A1N6UP34</accession>
<dbReference type="RefSeq" id="WP_143734102.1">
    <property type="nucleotide sequence ID" value="NZ_FTNI01000003.1"/>
</dbReference>
<dbReference type="OrthoDB" id="3527857at2"/>
<protein>
    <submittedName>
        <fullName evidence="2">Uncharacterized protein</fullName>
    </submittedName>
</protein>
<keyword evidence="1" id="KW-0732">Signal</keyword>
<dbReference type="STRING" id="58117.SAMN05421833_10399"/>
<sequence length="219" mass="23293">MRKRKFGLAAAAVSVTAVLGTAVPSGAASGTQSALRIYRGTATVVVDVYDYCGGPLWGEHRFVGTSRYKAAAKFVTGPRKSAAGRVERNPFYWEFYVGDIGAVGSFQLGSAHVVTASARDLGGNARDPKLLLGYWVTSRSGTSWSGKLVDSHRAEGATFNHFYGEKTTVPCRDLGTSRFLYAVNAGATVSGRVSSGSAAFTIRGSTYGDNYRFRITFSG</sequence>
<reference evidence="3" key="1">
    <citation type="submission" date="2017-01" db="EMBL/GenBank/DDBJ databases">
        <authorList>
            <person name="Varghese N."/>
            <person name="Submissions S."/>
        </authorList>
    </citation>
    <scope>NUCLEOTIDE SEQUENCE [LARGE SCALE GENOMIC DNA]</scope>
    <source>
        <strain evidence="3">ATCC 12950</strain>
    </source>
</reference>